<proteinExistence type="predicted"/>
<organism evidence="1 2">
    <name type="scientific">Streptomyces scopuliridis</name>
    <dbReference type="NCBI Taxonomy" id="452529"/>
    <lineage>
        <taxon>Bacteria</taxon>
        <taxon>Bacillati</taxon>
        <taxon>Actinomycetota</taxon>
        <taxon>Actinomycetes</taxon>
        <taxon>Kitasatosporales</taxon>
        <taxon>Streptomycetaceae</taxon>
        <taxon>Streptomyces</taxon>
    </lineage>
</organism>
<keyword evidence="2" id="KW-1185">Reference proteome</keyword>
<gene>
    <name evidence="1" type="ORF">OG835_40225</name>
</gene>
<dbReference type="Proteomes" id="UP001348369">
    <property type="component" value="Chromosome"/>
</dbReference>
<dbReference type="EMBL" id="CP109109">
    <property type="protein sequence ID" value="WSC02612.1"/>
    <property type="molecule type" value="Genomic_DNA"/>
</dbReference>
<name>A0ACD4ZX69_9ACTN</name>
<evidence type="ECO:0000313" key="2">
    <source>
        <dbReference type="Proteomes" id="UP001348369"/>
    </source>
</evidence>
<protein>
    <submittedName>
        <fullName evidence="1">TetR family transcriptional regulator</fullName>
    </submittedName>
</protein>
<reference evidence="1" key="1">
    <citation type="submission" date="2022-10" db="EMBL/GenBank/DDBJ databases">
        <title>The complete genomes of actinobacterial strains from the NBC collection.</title>
        <authorList>
            <person name="Joergensen T.S."/>
            <person name="Alvarez Arevalo M."/>
            <person name="Sterndorff E.B."/>
            <person name="Faurdal D."/>
            <person name="Vuksanovic O."/>
            <person name="Mourched A.-S."/>
            <person name="Charusanti P."/>
            <person name="Shaw S."/>
            <person name="Blin K."/>
            <person name="Weber T."/>
        </authorList>
    </citation>
    <scope>NUCLEOTIDE SEQUENCE</scope>
    <source>
        <strain evidence="1">NBC 01771</strain>
    </source>
</reference>
<sequence>MAHQGPERRRNAADTRQALLDAATTLFAERGFDGTTVRDIAGLAEANQALIFRYFGSKEALFEEVMAGVGREQLATTPAEHLLATVLRDLLAPAADRDRSLEAFLRSGGSGGVVSAVREQLGEEYARVLRTLTAGPDAALRADLVLAWLLGIGLMRVVAPKEPLSTADPTEVSTLVLGAVSTLLERVSRAPAPAPAPVTAPTPGRQPQGT</sequence>
<accession>A0ACD4ZX69</accession>
<evidence type="ECO:0000313" key="1">
    <source>
        <dbReference type="EMBL" id="WSC02612.1"/>
    </source>
</evidence>